<dbReference type="EMBL" id="CM051397">
    <property type="protein sequence ID" value="KAJ4720768.1"/>
    <property type="molecule type" value="Genomic_DNA"/>
</dbReference>
<protein>
    <submittedName>
        <fullName evidence="1">Transketolase, chloroplastic-like</fullName>
    </submittedName>
</protein>
<proteinExistence type="predicted"/>
<accession>A0ACC1YBG2</accession>
<reference evidence="1 2" key="1">
    <citation type="journal article" date="2023" name="Science">
        <title>Complex scaffold remodeling in plant triterpene biosynthesis.</title>
        <authorList>
            <person name="De La Pena R."/>
            <person name="Hodgson H."/>
            <person name="Liu J.C."/>
            <person name="Stephenson M.J."/>
            <person name="Martin A.C."/>
            <person name="Owen C."/>
            <person name="Harkess A."/>
            <person name="Leebens-Mack J."/>
            <person name="Jimenez L.E."/>
            <person name="Osbourn A."/>
            <person name="Sattely E.S."/>
        </authorList>
    </citation>
    <scope>NUCLEOTIDE SEQUENCE [LARGE SCALE GENOMIC DNA]</scope>
    <source>
        <strain evidence="2">cv. JPN11</strain>
        <tissue evidence="1">Leaf</tissue>
    </source>
</reference>
<gene>
    <name evidence="1" type="ORF">OWV82_008539</name>
</gene>
<comment type="caution">
    <text evidence="1">The sequence shown here is derived from an EMBL/GenBank/DDBJ whole genome shotgun (WGS) entry which is preliminary data.</text>
</comment>
<evidence type="ECO:0000313" key="1">
    <source>
        <dbReference type="EMBL" id="KAJ4720768.1"/>
    </source>
</evidence>
<organism evidence="1 2">
    <name type="scientific">Melia azedarach</name>
    <name type="common">Chinaberry tree</name>
    <dbReference type="NCBI Taxonomy" id="155640"/>
    <lineage>
        <taxon>Eukaryota</taxon>
        <taxon>Viridiplantae</taxon>
        <taxon>Streptophyta</taxon>
        <taxon>Embryophyta</taxon>
        <taxon>Tracheophyta</taxon>
        <taxon>Spermatophyta</taxon>
        <taxon>Magnoliopsida</taxon>
        <taxon>eudicotyledons</taxon>
        <taxon>Gunneridae</taxon>
        <taxon>Pentapetalae</taxon>
        <taxon>rosids</taxon>
        <taxon>malvids</taxon>
        <taxon>Sapindales</taxon>
        <taxon>Meliaceae</taxon>
        <taxon>Melia</taxon>
    </lineage>
</organism>
<name>A0ACC1YBG2_MELAZ</name>
<keyword evidence="2" id="KW-1185">Reference proteome</keyword>
<dbReference type="Proteomes" id="UP001164539">
    <property type="component" value="Chromosome 4"/>
</dbReference>
<sequence>MAISSLLIKPSPPPTKQIFHNDNKNNRVSFTFRPRSLKADGNITLSEHHKLSWQQELKQAFGVQYQQYSDNQQDDESFQELVDKRCVDNIRMLIVDAVQNAKAGHPGMALGMAEVGYFLYRHAMNYNPRNPKWFNRDRFVLSAGHGCLLQYVCLHLVGFQSVQLEDLKRLCKLESRAPGHPENVVTEGIEVTTGPLGQGVANAVGLALAEAHLAARFNKPDAVIVDHRTYCIMGDGCAMEGIAHEAASLAGHWKLHKLTLIYDDNHNTIDGPTSLAFSEDISERFKALGWNTITVKNVHGDLHSFKEALKSAASEIKRPTFIRVKTLIGKLSAKEGTSKAHHGTFGEDEVKKMRERVNWGDREPFHVIPMVYREMHIQSDLGEKLEREWYCKLYNYQSKYPQEAAELDLLLHGGLLPGWENSLPKWSTSAPLDATRGYSEKCLNQLARVLPGLIGGSADLATSNKAYLHKRDDFSSSSPWGRNIRFGIREHAMAGISNGIALHGSGLIPFAATFLIFSDYMKNSIRLSALSHAGVVYILTHDSIGLGEDGPTHQPVEQLAGLRAVPRLLVFRPADGNETAGAYKVAIANRDVASVIALSRQKIAANIEGTSADEVERGGYIVSDNSGKNMPEMILIGTGTELSLCEAAAKTLRQEGRRVRVVSLVCWRLFDRQLPEYKEKVLPASVTKRVSVEAGSPVGWREYVGGKGAVIGVEEFGTSGAYLDTFRKYGFTEENVTRVARSLLK</sequence>
<evidence type="ECO:0000313" key="2">
    <source>
        <dbReference type="Proteomes" id="UP001164539"/>
    </source>
</evidence>